<proteinExistence type="predicted"/>
<evidence type="ECO:0000313" key="3">
    <source>
        <dbReference type="Proteomes" id="UP000694240"/>
    </source>
</evidence>
<gene>
    <name evidence="2" type="ORF">ISN45_Aa02g014360</name>
</gene>
<name>A0A8T2BGZ0_9BRAS</name>
<comment type="caution">
    <text evidence="2">The sequence shown here is derived from an EMBL/GenBank/DDBJ whole genome shotgun (WGS) entry which is preliminary data.</text>
</comment>
<organism evidence="2 3">
    <name type="scientific">Arabidopsis thaliana x Arabidopsis arenosa</name>
    <dbReference type="NCBI Taxonomy" id="1240361"/>
    <lineage>
        <taxon>Eukaryota</taxon>
        <taxon>Viridiplantae</taxon>
        <taxon>Streptophyta</taxon>
        <taxon>Embryophyta</taxon>
        <taxon>Tracheophyta</taxon>
        <taxon>Spermatophyta</taxon>
        <taxon>Magnoliopsida</taxon>
        <taxon>eudicotyledons</taxon>
        <taxon>Gunneridae</taxon>
        <taxon>Pentapetalae</taxon>
        <taxon>rosids</taxon>
        <taxon>malvids</taxon>
        <taxon>Brassicales</taxon>
        <taxon>Brassicaceae</taxon>
        <taxon>Camelineae</taxon>
        <taxon>Arabidopsis</taxon>
    </lineage>
</organism>
<dbReference type="Proteomes" id="UP000694240">
    <property type="component" value="Chromosome 7"/>
</dbReference>
<feature type="region of interest" description="Disordered" evidence="1">
    <location>
        <begin position="1"/>
        <end position="66"/>
    </location>
</feature>
<dbReference type="EMBL" id="JAEFBK010000007">
    <property type="protein sequence ID" value="KAG7586085.1"/>
    <property type="molecule type" value="Genomic_DNA"/>
</dbReference>
<keyword evidence="3" id="KW-1185">Reference proteome</keyword>
<evidence type="ECO:0000256" key="1">
    <source>
        <dbReference type="SAM" id="MobiDB-lite"/>
    </source>
</evidence>
<feature type="compositionally biased region" description="Polar residues" evidence="1">
    <location>
        <begin position="26"/>
        <end position="41"/>
    </location>
</feature>
<sequence>MDSSSSTNNVGTEGRHLPQSGLKGLQKSNLKGTKKQVTGGKNTIDEPTITNGATQGEKKNKGNNRI</sequence>
<evidence type="ECO:0000313" key="2">
    <source>
        <dbReference type="EMBL" id="KAG7586085.1"/>
    </source>
</evidence>
<protein>
    <submittedName>
        <fullName evidence="2">Uncharacterized protein</fullName>
    </submittedName>
</protein>
<reference evidence="2 3" key="1">
    <citation type="submission" date="2020-12" db="EMBL/GenBank/DDBJ databases">
        <title>Concerted genomic and epigenomic changes stabilize Arabidopsis allopolyploids.</title>
        <authorList>
            <person name="Chen Z."/>
        </authorList>
    </citation>
    <scope>NUCLEOTIDE SEQUENCE [LARGE SCALE GENOMIC DNA]</scope>
    <source>
        <strain evidence="2">Allo738</strain>
        <tissue evidence="2">Leaf</tissue>
    </source>
</reference>
<dbReference type="AlphaFoldDB" id="A0A8T2BGZ0"/>
<accession>A0A8T2BGZ0</accession>
<feature type="compositionally biased region" description="Polar residues" evidence="1">
    <location>
        <begin position="1"/>
        <end position="11"/>
    </location>
</feature>